<dbReference type="EMBL" id="JAAPAO010000128">
    <property type="protein sequence ID" value="KAF4671790.1"/>
    <property type="molecule type" value="Genomic_DNA"/>
</dbReference>
<keyword evidence="1" id="KW-0812">Transmembrane</keyword>
<comment type="caution">
    <text evidence="2">The sequence shown here is derived from an EMBL/GenBank/DDBJ whole genome shotgun (WGS) entry which is preliminary data.</text>
</comment>
<feature type="transmembrane region" description="Helical" evidence="1">
    <location>
        <begin position="115"/>
        <end position="136"/>
    </location>
</feature>
<accession>A0A7J6MKQ8</accession>
<sequence>MADPNIGVEGPSELRMRSSSDVSDLAQLLRGIPASVIAANWCLFRDPGADRSTYDLSRPVNILDVFISHSWSGSPLWKQISFLTTLYLREGYIAMFIVVIPLSIGVYVLPSHQELASVLVELVGVIAMCLGVVYGYRLVKKKSEDMVFLNKCCIPQDDPAAKERGICSIHVLIACVMLACRTPLFAFVACKLTTSAGRHGVPNWIVIVVVLVFGVLYDATEIVGGGVALFDSSLATRFKLPEPYGWVFVIPACGCLLAIWRTYCGLTF</sequence>
<reference evidence="2 3" key="1">
    <citation type="submission" date="2020-04" db="EMBL/GenBank/DDBJ databases">
        <title>Perkinsus chesapeaki whole genome sequence.</title>
        <authorList>
            <person name="Bogema D.R."/>
        </authorList>
    </citation>
    <scope>NUCLEOTIDE SEQUENCE [LARGE SCALE GENOMIC DNA]</scope>
    <source>
        <strain evidence="2">ATCC PRA-425</strain>
    </source>
</reference>
<name>A0A7J6MKQ8_PERCH</name>
<feature type="transmembrane region" description="Helical" evidence="1">
    <location>
        <begin position="244"/>
        <end position="263"/>
    </location>
</feature>
<evidence type="ECO:0000256" key="1">
    <source>
        <dbReference type="SAM" id="Phobius"/>
    </source>
</evidence>
<gene>
    <name evidence="2" type="ORF">FOL47_001226</name>
</gene>
<organism evidence="2 3">
    <name type="scientific">Perkinsus chesapeaki</name>
    <name type="common">Clam parasite</name>
    <name type="synonym">Perkinsus andrewsi</name>
    <dbReference type="NCBI Taxonomy" id="330153"/>
    <lineage>
        <taxon>Eukaryota</taxon>
        <taxon>Sar</taxon>
        <taxon>Alveolata</taxon>
        <taxon>Perkinsozoa</taxon>
        <taxon>Perkinsea</taxon>
        <taxon>Perkinsida</taxon>
        <taxon>Perkinsidae</taxon>
        <taxon>Perkinsus</taxon>
    </lineage>
</organism>
<dbReference type="OrthoDB" id="420448at2759"/>
<keyword evidence="1" id="KW-1133">Transmembrane helix</keyword>
<protein>
    <submittedName>
        <fullName evidence="2">Uncharacterized protein</fullName>
    </submittedName>
</protein>
<keyword evidence="1" id="KW-0472">Membrane</keyword>
<keyword evidence="3" id="KW-1185">Reference proteome</keyword>
<feature type="transmembrane region" description="Helical" evidence="1">
    <location>
        <begin position="201"/>
        <end position="223"/>
    </location>
</feature>
<dbReference type="Proteomes" id="UP000591131">
    <property type="component" value="Unassembled WGS sequence"/>
</dbReference>
<proteinExistence type="predicted"/>
<feature type="transmembrane region" description="Helical" evidence="1">
    <location>
        <begin position="169"/>
        <end position="189"/>
    </location>
</feature>
<feature type="transmembrane region" description="Helical" evidence="1">
    <location>
        <begin position="91"/>
        <end position="109"/>
    </location>
</feature>
<dbReference type="AlphaFoldDB" id="A0A7J6MKQ8"/>
<evidence type="ECO:0000313" key="2">
    <source>
        <dbReference type="EMBL" id="KAF4671790.1"/>
    </source>
</evidence>
<evidence type="ECO:0000313" key="3">
    <source>
        <dbReference type="Proteomes" id="UP000591131"/>
    </source>
</evidence>